<evidence type="ECO:0000313" key="2">
    <source>
        <dbReference type="EMBL" id="KKB11035.1"/>
    </source>
</evidence>
<dbReference type="Pfam" id="PF13466">
    <property type="entry name" value="STAS_2"/>
    <property type="match status" value="1"/>
</dbReference>
<keyword evidence="3" id="KW-1185">Reference proteome</keyword>
<organism evidence="2 3">
    <name type="scientific">Devosia geojensis</name>
    <dbReference type="NCBI Taxonomy" id="443610"/>
    <lineage>
        <taxon>Bacteria</taxon>
        <taxon>Pseudomonadati</taxon>
        <taxon>Pseudomonadota</taxon>
        <taxon>Alphaproteobacteria</taxon>
        <taxon>Hyphomicrobiales</taxon>
        <taxon>Devosiaceae</taxon>
        <taxon>Devosia</taxon>
    </lineage>
</organism>
<dbReference type="InterPro" id="IPR058548">
    <property type="entry name" value="MlaB-like_STAS"/>
</dbReference>
<name>A0A0F5FR56_9HYPH</name>
<feature type="domain" description="MlaB-like STAS" evidence="1">
    <location>
        <begin position="24"/>
        <end position="102"/>
    </location>
</feature>
<reference evidence="2 3" key="1">
    <citation type="submission" date="2015-03" db="EMBL/GenBank/DDBJ databases">
        <authorList>
            <person name="Hassan Y.I."/>
            <person name="Lepp D."/>
            <person name="Li X.-Z."/>
            <person name="Zhou T."/>
        </authorList>
    </citation>
    <scope>NUCLEOTIDE SEQUENCE [LARGE SCALE GENOMIC DNA]</scope>
    <source>
        <strain evidence="2 3">BD-c194</strain>
    </source>
</reference>
<evidence type="ECO:0000313" key="3">
    <source>
        <dbReference type="Proteomes" id="UP000033632"/>
    </source>
</evidence>
<dbReference type="AlphaFoldDB" id="A0A0F5FR56"/>
<dbReference type="STRING" id="443610.VE25_14720"/>
<gene>
    <name evidence="2" type="ORF">VE25_14720</name>
</gene>
<sequence>METADGENLPGAPFVMARTASKRIVLPAVVDLDSLDGIRDSLIDALEVGAVSVEAGAVERVATNALFMLMSAAETARQHSFAFSIETPSAAMLAAVDRLGLDGHFQGMIRR</sequence>
<dbReference type="Proteomes" id="UP000033632">
    <property type="component" value="Unassembled WGS sequence"/>
</dbReference>
<proteinExistence type="predicted"/>
<accession>A0A0F5FR56</accession>
<dbReference type="RefSeq" id="WP_046109394.1">
    <property type="nucleotide sequence ID" value="NZ_JZEX01000124.1"/>
</dbReference>
<dbReference type="EMBL" id="JZEX01000124">
    <property type="protein sequence ID" value="KKB11035.1"/>
    <property type="molecule type" value="Genomic_DNA"/>
</dbReference>
<dbReference type="OrthoDB" id="7949742at2"/>
<evidence type="ECO:0000259" key="1">
    <source>
        <dbReference type="Pfam" id="PF13466"/>
    </source>
</evidence>
<dbReference type="PATRIC" id="fig|443610.3.peg.1215"/>
<comment type="caution">
    <text evidence="2">The sequence shown here is derived from an EMBL/GenBank/DDBJ whole genome shotgun (WGS) entry which is preliminary data.</text>
</comment>
<protein>
    <recommendedName>
        <fullName evidence="1">MlaB-like STAS domain-containing protein</fullName>
    </recommendedName>
</protein>